<dbReference type="PROSITE" id="PS50943">
    <property type="entry name" value="HTH_CROC1"/>
    <property type="match status" value="1"/>
</dbReference>
<dbReference type="EMBL" id="BMVU01000003">
    <property type="protein sequence ID" value="GGX60528.1"/>
    <property type="molecule type" value="Genomic_DNA"/>
</dbReference>
<reference evidence="2" key="2">
    <citation type="submission" date="2020-09" db="EMBL/GenBank/DDBJ databases">
        <authorList>
            <person name="Sun Q."/>
            <person name="Ohkuma M."/>
        </authorList>
    </citation>
    <scope>NUCLEOTIDE SEQUENCE</scope>
    <source>
        <strain evidence="2">JCM 4790</strain>
    </source>
</reference>
<reference evidence="2" key="1">
    <citation type="journal article" date="2014" name="Int. J. Syst. Evol. Microbiol.">
        <title>Complete genome sequence of Corynebacterium casei LMG S-19264T (=DSM 44701T), isolated from a smear-ripened cheese.</title>
        <authorList>
            <consortium name="US DOE Joint Genome Institute (JGI-PGF)"/>
            <person name="Walter F."/>
            <person name="Albersmeier A."/>
            <person name="Kalinowski J."/>
            <person name="Ruckert C."/>
        </authorList>
    </citation>
    <scope>NUCLEOTIDE SEQUENCE</scope>
    <source>
        <strain evidence="2">JCM 4790</strain>
    </source>
</reference>
<dbReference type="SUPFAM" id="SSF47413">
    <property type="entry name" value="lambda repressor-like DNA-binding domains"/>
    <property type="match status" value="1"/>
</dbReference>
<dbReference type="AlphaFoldDB" id="A0A918KFP8"/>
<name>A0A918KFP8_9ACTN</name>
<sequence>MSERRSGNPAADGGGRQISGALALGAALYQCRLERDLSLRRLAQRLGFSSHSGLLDYERGRRIPPENLVAAYEREFGITTGYLRALRERALRERAEEMVGTLIDRYGPADSGQAAAARTAGRPPPAGFVPRLAHTVLALPGCMAAAVRAAWHVSGEPDRP</sequence>
<dbReference type="CDD" id="cd00093">
    <property type="entry name" value="HTH_XRE"/>
    <property type="match status" value="1"/>
</dbReference>
<dbReference type="Pfam" id="PF01381">
    <property type="entry name" value="HTH_3"/>
    <property type="match status" value="1"/>
</dbReference>
<protein>
    <recommendedName>
        <fullName evidence="1">HTH cro/C1-type domain-containing protein</fullName>
    </recommendedName>
</protein>
<dbReference type="InterPro" id="IPR001387">
    <property type="entry name" value="Cro/C1-type_HTH"/>
</dbReference>
<evidence type="ECO:0000313" key="3">
    <source>
        <dbReference type="Proteomes" id="UP000619244"/>
    </source>
</evidence>
<dbReference type="Gene3D" id="1.10.260.40">
    <property type="entry name" value="lambda repressor-like DNA-binding domains"/>
    <property type="match status" value="1"/>
</dbReference>
<accession>A0A918KFP8</accession>
<dbReference type="SMART" id="SM00530">
    <property type="entry name" value="HTH_XRE"/>
    <property type="match status" value="1"/>
</dbReference>
<proteinExistence type="predicted"/>
<dbReference type="GO" id="GO:0003677">
    <property type="term" value="F:DNA binding"/>
    <property type="evidence" value="ECO:0007669"/>
    <property type="project" value="InterPro"/>
</dbReference>
<dbReference type="InterPro" id="IPR010982">
    <property type="entry name" value="Lambda_DNA-bd_dom_sf"/>
</dbReference>
<evidence type="ECO:0000259" key="1">
    <source>
        <dbReference type="PROSITE" id="PS50943"/>
    </source>
</evidence>
<feature type="domain" description="HTH cro/C1-type" evidence="1">
    <location>
        <begin position="28"/>
        <end position="83"/>
    </location>
</feature>
<dbReference type="RefSeq" id="WP_190189251.1">
    <property type="nucleotide sequence ID" value="NZ_BMVU01000003.1"/>
</dbReference>
<comment type="caution">
    <text evidence="2">The sequence shown here is derived from an EMBL/GenBank/DDBJ whole genome shotgun (WGS) entry which is preliminary data.</text>
</comment>
<dbReference type="Proteomes" id="UP000619244">
    <property type="component" value="Unassembled WGS sequence"/>
</dbReference>
<organism evidence="2 3">
    <name type="scientific">Streptomyces minutiscleroticus</name>
    <dbReference type="NCBI Taxonomy" id="68238"/>
    <lineage>
        <taxon>Bacteria</taxon>
        <taxon>Bacillati</taxon>
        <taxon>Actinomycetota</taxon>
        <taxon>Actinomycetes</taxon>
        <taxon>Kitasatosporales</taxon>
        <taxon>Streptomycetaceae</taxon>
        <taxon>Streptomyces</taxon>
    </lineage>
</organism>
<keyword evidence="3" id="KW-1185">Reference proteome</keyword>
<evidence type="ECO:0000313" key="2">
    <source>
        <dbReference type="EMBL" id="GGX60528.1"/>
    </source>
</evidence>
<gene>
    <name evidence="2" type="ORF">GCM10010358_13860</name>
</gene>